<dbReference type="InterPro" id="IPR036237">
    <property type="entry name" value="Xyl_isomerase-like_sf"/>
</dbReference>
<name>W4QMU8_9BACI</name>
<dbReference type="STRING" id="1236971.JCM9152_4561"/>
<dbReference type="GO" id="GO:0016853">
    <property type="term" value="F:isomerase activity"/>
    <property type="evidence" value="ECO:0007669"/>
    <property type="project" value="UniProtKB-KW"/>
</dbReference>
<protein>
    <submittedName>
        <fullName evidence="2">Xylose isomerase domain protein TIM barrel</fullName>
    </submittedName>
</protein>
<evidence type="ECO:0000259" key="1">
    <source>
        <dbReference type="Pfam" id="PF01261"/>
    </source>
</evidence>
<dbReference type="SUPFAM" id="SSF51658">
    <property type="entry name" value="Xylose isomerase-like"/>
    <property type="match status" value="1"/>
</dbReference>
<dbReference type="AlphaFoldDB" id="W4QMU8"/>
<keyword evidence="3" id="KW-1185">Reference proteome</keyword>
<comment type="caution">
    <text evidence="2">The sequence shown here is derived from an EMBL/GenBank/DDBJ whole genome shotgun (WGS) entry which is preliminary data.</text>
</comment>
<dbReference type="Pfam" id="PF01261">
    <property type="entry name" value="AP_endonuc_2"/>
    <property type="match status" value="1"/>
</dbReference>
<evidence type="ECO:0000313" key="3">
    <source>
        <dbReference type="Proteomes" id="UP000018895"/>
    </source>
</evidence>
<dbReference type="PANTHER" id="PTHR12110">
    <property type="entry name" value="HYDROXYPYRUVATE ISOMERASE"/>
    <property type="match status" value="1"/>
</dbReference>
<proteinExistence type="predicted"/>
<evidence type="ECO:0000313" key="2">
    <source>
        <dbReference type="EMBL" id="GAE32963.1"/>
    </source>
</evidence>
<dbReference type="EMBL" id="BAUU01000069">
    <property type="protein sequence ID" value="GAE32963.1"/>
    <property type="molecule type" value="Genomic_DNA"/>
</dbReference>
<keyword evidence="2" id="KW-0413">Isomerase</keyword>
<gene>
    <name evidence="2" type="ORF">JCM9152_4561</name>
</gene>
<dbReference type="Gene3D" id="3.20.20.150">
    <property type="entry name" value="Divalent-metal-dependent TIM barrel enzymes"/>
    <property type="match status" value="1"/>
</dbReference>
<dbReference type="OrthoDB" id="104997at2"/>
<accession>W4QMU8</accession>
<dbReference type="Proteomes" id="UP000018895">
    <property type="component" value="Unassembled WGS sequence"/>
</dbReference>
<organism evidence="2 3">
    <name type="scientific">Halalkalibacter hemicellulosilyticusJCM 9152</name>
    <dbReference type="NCBI Taxonomy" id="1236971"/>
    <lineage>
        <taxon>Bacteria</taxon>
        <taxon>Bacillati</taxon>
        <taxon>Bacillota</taxon>
        <taxon>Bacilli</taxon>
        <taxon>Bacillales</taxon>
        <taxon>Bacillaceae</taxon>
        <taxon>Halalkalibacter</taxon>
    </lineage>
</organism>
<reference evidence="2" key="1">
    <citation type="journal article" date="2014" name="Genome Announc.">
        <title>Draft Genome Sequences of Three Alkaliphilic Bacillus Strains, Bacillus wakoensis JCM 9140T, Bacillus akibai JCM 9157T, and Bacillus hemicellulosilyticus JCM 9152T.</title>
        <authorList>
            <person name="Yuki M."/>
            <person name="Oshima K."/>
            <person name="Suda W."/>
            <person name="Oshida Y."/>
            <person name="Kitamura K."/>
            <person name="Iida T."/>
            <person name="Hattori M."/>
            <person name="Ohkuma M."/>
        </authorList>
    </citation>
    <scope>NUCLEOTIDE SEQUENCE [LARGE SCALE GENOMIC DNA]</scope>
    <source>
        <strain evidence="2">JCM 9152</strain>
    </source>
</reference>
<sequence length="283" mass="32741">MFKYSVFSVMTPEWTPEELLEKLYEYGYSAVEWRYKRMEPELGVEEPSFWGNNLCTITPEMSDQYLADLHEKATKLEVSTLSINAYLTCGDLQETEKVLKVAKKLGAQMIRLGVPAYDGSQHYSDLCREARNYILQVERLCEQYEIKGLIETHHGTIAPSASMALRLVDGCNPDYIGILYDPGNLIHEGYENYRMALQLLGPYLAHVHVKNAKWQREDESMKWNVEWERVDHGVVCWEQVLLDLDEVGYRGYVGIEDFSRAFSAEKSLAFHEAFLKEVVQKRC</sequence>
<feature type="domain" description="Xylose isomerase-like TIM barrel" evidence="1">
    <location>
        <begin position="22"/>
        <end position="270"/>
    </location>
</feature>
<dbReference type="InterPro" id="IPR050312">
    <property type="entry name" value="IolE/XylAMocC-like"/>
</dbReference>
<dbReference type="RefSeq" id="WP_035347648.1">
    <property type="nucleotide sequence ID" value="NZ_BAUU01000069.1"/>
</dbReference>
<dbReference type="InterPro" id="IPR013022">
    <property type="entry name" value="Xyl_isomerase-like_TIM-brl"/>
</dbReference>